<feature type="chain" id="PRO_5002691270" evidence="5">
    <location>
        <begin position="21"/>
        <end position="579"/>
    </location>
</feature>
<keyword evidence="2" id="KW-0479">Metal-binding</keyword>
<evidence type="ECO:0000259" key="6">
    <source>
        <dbReference type="Pfam" id="PF00884"/>
    </source>
</evidence>
<dbReference type="Gene3D" id="3.30.1120.10">
    <property type="match status" value="1"/>
</dbReference>
<dbReference type="GO" id="GO:0004065">
    <property type="term" value="F:arylsulfatase activity"/>
    <property type="evidence" value="ECO:0007669"/>
    <property type="project" value="TreeGrafter"/>
</dbReference>
<dbReference type="STRING" id="313628.LNTAR_07459"/>
<evidence type="ECO:0000256" key="2">
    <source>
        <dbReference type="ARBA" id="ARBA00022723"/>
    </source>
</evidence>
<dbReference type="InterPro" id="IPR017850">
    <property type="entry name" value="Alkaline_phosphatase_core_sf"/>
</dbReference>
<dbReference type="InterPro" id="IPR050738">
    <property type="entry name" value="Sulfatase"/>
</dbReference>
<organism evidence="7 8">
    <name type="scientific">Lentisphaera araneosa HTCC2155</name>
    <dbReference type="NCBI Taxonomy" id="313628"/>
    <lineage>
        <taxon>Bacteria</taxon>
        <taxon>Pseudomonadati</taxon>
        <taxon>Lentisphaerota</taxon>
        <taxon>Lentisphaeria</taxon>
        <taxon>Lentisphaerales</taxon>
        <taxon>Lentisphaeraceae</taxon>
        <taxon>Lentisphaera</taxon>
    </lineage>
</organism>
<evidence type="ECO:0000313" key="7">
    <source>
        <dbReference type="EMBL" id="EDM27063.1"/>
    </source>
</evidence>
<gene>
    <name evidence="7" type="ORF">LNTAR_07459</name>
</gene>
<comment type="caution">
    <text evidence="7">The sequence shown here is derived from an EMBL/GenBank/DDBJ whole genome shotgun (WGS) entry which is preliminary data.</text>
</comment>
<dbReference type="EMBL" id="ABCK01000012">
    <property type="protein sequence ID" value="EDM27063.1"/>
    <property type="molecule type" value="Genomic_DNA"/>
</dbReference>
<keyword evidence="8" id="KW-1185">Reference proteome</keyword>
<dbReference type="Gene3D" id="3.40.720.10">
    <property type="entry name" value="Alkaline Phosphatase, subunit A"/>
    <property type="match status" value="1"/>
</dbReference>
<evidence type="ECO:0000256" key="5">
    <source>
        <dbReference type="SAM" id="SignalP"/>
    </source>
</evidence>
<keyword evidence="3" id="KW-0378">Hydrolase</keyword>
<comment type="similarity">
    <text evidence="1">Belongs to the sulfatase family.</text>
</comment>
<protein>
    <submittedName>
        <fullName evidence="7">N-acetylgalactosamine 6-sulfatase (GALNS)</fullName>
    </submittedName>
</protein>
<dbReference type="SUPFAM" id="SSF53649">
    <property type="entry name" value="Alkaline phosphatase-like"/>
    <property type="match status" value="1"/>
</dbReference>
<feature type="domain" description="Sulfatase N-terminal" evidence="6">
    <location>
        <begin position="25"/>
        <end position="327"/>
    </location>
</feature>
<dbReference type="PANTHER" id="PTHR42693">
    <property type="entry name" value="ARYLSULFATASE FAMILY MEMBER"/>
    <property type="match status" value="1"/>
</dbReference>
<dbReference type="GO" id="GO:0046872">
    <property type="term" value="F:metal ion binding"/>
    <property type="evidence" value="ECO:0007669"/>
    <property type="project" value="UniProtKB-KW"/>
</dbReference>
<keyword evidence="4" id="KW-0106">Calcium</keyword>
<proteinExistence type="inferred from homology"/>
<dbReference type="CDD" id="cd16146">
    <property type="entry name" value="ARS_like"/>
    <property type="match status" value="1"/>
</dbReference>
<dbReference type="AlphaFoldDB" id="A6DN27"/>
<accession>A6DN27</accession>
<dbReference type="PANTHER" id="PTHR42693:SF53">
    <property type="entry name" value="ENDO-4-O-SULFATASE"/>
    <property type="match status" value="1"/>
</dbReference>
<dbReference type="Pfam" id="PF00884">
    <property type="entry name" value="Sulfatase"/>
    <property type="match status" value="1"/>
</dbReference>
<reference evidence="7 8" key="1">
    <citation type="journal article" date="2010" name="J. Bacteriol.">
        <title>Genome sequence of Lentisphaera araneosa HTCC2155T, the type species of the order Lentisphaerales in the phylum Lentisphaerae.</title>
        <authorList>
            <person name="Thrash J.C."/>
            <person name="Cho J.C."/>
            <person name="Vergin K.L."/>
            <person name="Morris R.M."/>
            <person name="Giovannoni S.J."/>
        </authorList>
    </citation>
    <scope>NUCLEOTIDE SEQUENCE [LARGE SCALE GENOMIC DNA]</scope>
    <source>
        <strain evidence="7 8">HTCC2155</strain>
    </source>
</reference>
<dbReference type="PROSITE" id="PS00523">
    <property type="entry name" value="SULFATASE_1"/>
    <property type="match status" value="1"/>
</dbReference>
<dbReference type="InterPro" id="IPR000917">
    <property type="entry name" value="Sulfatase_N"/>
</dbReference>
<evidence type="ECO:0000256" key="3">
    <source>
        <dbReference type="ARBA" id="ARBA00022801"/>
    </source>
</evidence>
<sequence>MQYLSARVLLLMCLIFSAYAKREKPNVIVILTDDQGWGDLSMNGNRDMDTPHIDSIAKNGAQFKYFYVQPVCSPTRAEFLTGRYHERSSVYSTSEGGERIDSDEQTIADMFKASAYKTAAFGKWHNGMQYPYHPNARGFDEFYGFCSGHWGNYYSPMLERNNQIVPGQGFIIDDFTNKAIDFIEKNQDNPFFVYLPYATPHSPMQIPDRWWDKYDKKDDFKMPVKVNNHLKAALAMCENIDYNVGRLLKKLDELNLSDDTIVLYMSDNGPNGDRWNGGMRGRKGSVYEGGLRSPLVIQWPRKIPPAREVKQISGVIDLMPTLADLCDVKLISEKALDGRSMKAELMGSTQMNERYLYAKWSSKSSIRNQKYRFNNEGKLYDIENDPGEKVDISKKYPLIAQKMKNKLQETKRDVAKDFNKNRPFVITHPDSPFSQLPARDAKATGTLKRSSKHPNCSFWHNWETTDDYIYWDGEVEAEGNYEAVIYYTCKEGHQGSVLELSFAGNSIEASVDHAHDPPLKGMDEDHTPRIESYVKDFRPLNMGVIKLEKGKGVLQLKALKKTGEGIIDFRLLTLKRIEK</sequence>
<name>A6DN27_9BACT</name>
<dbReference type="eggNOG" id="COG3119">
    <property type="taxonomic scope" value="Bacteria"/>
</dbReference>
<evidence type="ECO:0000256" key="1">
    <source>
        <dbReference type="ARBA" id="ARBA00008779"/>
    </source>
</evidence>
<dbReference type="RefSeq" id="WP_007279270.1">
    <property type="nucleotide sequence ID" value="NZ_ABCK01000012.1"/>
</dbReference>
<evidence type="ECO:0000313" key="8">
    <source>
        <dbReference type="Proteomes" id="UP000004947"/>
    </source>
</evidence>
<dbReference type="Proteomes" id="UP000004947">
    <property type="component" value="Unassembled WGS sequence"/>
</dbReference>
<feature type="signal peptide" evidence="5">
    <location>
        <begin position="1"/>
        <end position="20"/>
    </location>
</feature>
<keyword evidence="5" id="KW-0732">Signal</keyword>
<evidence type="ECO:0000256" key="4">
    <source>
        <dbReference type="ARBA" id="ARBA00022837"/>
    </source>
</evidence>
<dbReference type="OrthoDB" id="9783154at2"/>
<dbReference type="InterPro" id="IPR024607">
    <property type="entry name" value="Sulfatase_CS"/>
</dbReference>